<proteinExistence type="predicted"/>
<evidence type="ECO:0000313" key="2">
    <source>
        <dbReference type="WBParaSite" id="scaffold3120_cov189.g6031"/>
    </source>
</evidence>
<keyword evidence="1" id="KW-1185">Reference proteome</keyword>
<dbReference type="AlphaFoldDB" id="A0A915M8T5"/>
<organism evidence="1 2">
    <name type="scientific">Meloidogyne javanica</name>
    <name type="common">Root-knot nematode worm</name>
    <dbReference type="NCBI Taxonomy" id="6303"/>
    <lineage>
        <taxon>Eukaryota</taxon>
        <taxon>Metazoa</taxon>
        <taxon>Ecdysozoa</taxon>
        <taxon>Nematoda</taxon>
        <taxon>Chromadorea</taxon>
        <taxon>Rhabditida</taxon>
        <taxon>Tylenchina</taxon>
        <taxon>Tylenchomorpha</taxon>
        <taxon>Tylenchoidea</taxon>
        <taxon>Meloidogynidae</taxon>
        <taxon>Meloidogyninae</taxon>
        <taxon>Meloidogyne</taxon>
        <taxon>Meloidogyne incognita group</taxon>
    </lineage>
</organism>
<protein>
    <submittedName>
        <fullName evidence="2">Uncharacterized protein</fullName>
    </submittedName>
</protein>
<evidence type="ECO:0000313" key="1">
    <source>
        <dbReference type="Proteomes" id="UP000887561"/>
    </source>
</evidence>
<sequence>MSCFLQRPCNCQMGSCEADYCFAEKQPSEVPGIFRLSKGCVKRPSRTRAGCDFDHFSDHVLCVCAGPGHFCVYAAQRIFSNNWSTNRNGNNNGQQNSLNSPKMHEKRGCINVTTPTFVQLGCTHKWVQNELEEIYCACKGNTCNFDLAAAKP</sequence>
<accession>A0A915M8T5</accession>
<reference evidence="2" key="1">
    <citation type="submission" date="2022-11" db="UniProtKB">
        <authorList>
            <consortium name="WormBaseParasite"/>
        </authorList>
    </citation>
    <scope>IDENTIFICATION</scope>
</reference>
<name>A0A915M8T5_MELJA</name>
<dbReference type="Proteomes" id="UP000887561">
    <property type="component" value="Unplaced"/>
</dbReference>
<dbReference type="WBParaSite" id="scaffold3120_cov189.g6031">
    <property type="protein sequence ID" value="scaffold3120_cov189.g6031"/>
    <property type="gene ID" value="scaffold3120_cov189.g6031"/>
</dbReference>